<dbReference type="AlphaFoldDB" id="A0A4R6N8S1"/>
<evidence type="ECO:0000256" key="10">
    <source>
        <dbReference type="ARBA" id="ARBA00023186"/>
    </source>
</evidence>
<dbReference type="PROSITE" id="PS51257">
    <property type="entry name" value="PROKAR_LIPOPROTEIN"/>
    <property type="match status" value="1"/>
</dbReference>
<evidence type="ECO:0000256" key="7">
    <source>
        <dbReference type="ARBA" id="ARBA00022927"/>
    </source>
</evidence>
<feature type="signal peptide" evidence="13">
    <location>
        <begin position="1"/>
        <end position="19"/>
    </location>
</feature>
<sequence length="175" mass="18830">MSWRAAAAICLAALLSACAGLQPETPPLPDDAGLRLSGRLSVQVQGRGSDSASFELLGSATAGRLELSTPLGSLVARARWSPGEVLLQTPGEERRYEDLDALTREMLGEPVPVAALFDWLRGRPWPESPSAPLPEPARGFAQLGWQIDLSRFDEGLLLARRNAEPVVQLRARLAP</sequence>
<protein>
    <recommendedName>
        <fullName evidence="4">Outer-membrane lipoprotein LolB</fullName>
    </recommendedName>
</protein>
<comment type="subunit">
    <text evidence="3">Monomer.</text>
</comment>
<comment type="caution">
    <text evidence="14">The sequence shown here is derived from an EMBL/GenBank/DDBJ whole genome shotgun (WGS) entry which is preliminary data.</text>
</comment>
<dbReference type="OrthoDB" id="5296388at2"/>
<keyword evidence="11" id="KW-0998">Cell outer membrane</keyword>
<dbReference type="RefSeq" id="WP_133603313.1">
    <property type="nucleotide sequence ID" value="NZ_JAUFPJ010000006.1"/>
</dbReference>
<dbReference type="CDD" id="cd16326">
    <property type="entry name" value="LolB"/>
    <property type="match status" value="1"/>
</dbReference>
<dbReference type="Pfam" id="PF03550">
    <property type="entry name" value="LolB"/>
    <property type="match status" value="1"/>
</dbReference>
<name>A0A4R6N8S1_9BURK</name>
<dbReference type="GO" id="GO:0015031">
    <property type="term" value="P:protein transport"/>
    <property type="evidence" value="ECO:0007669"/>
    <property type="project" value="UniProtKB-KW"/>
</dbReference>
<evidence type="ECO:0000256" key="3">
    <source>
        <dbReference type="ARBA" id="ARBA00011245"/>
    </source>
</evidence>
<comment type="subcellular location">
    <subcellularLocation>
        <location evidence="1">Cell outer membrane</location>
        <topology evidence="1">Lipid-anchor</topology>
    </subcellularLocation>
</comment>
<keyword evidence="10" id="KW-0143">Chaperone</keyword>
<evidence type="ECO:0000256" key="12">
    <source>
        <dbReference type="ARBA" id="ARBA00023288"/>
    </source>
</evidence>
<dbReference type="InterPro" id="IPR029046">
    <property type="entry name" value="LolA/LolB/LppX"/>
</dbReference>
<dbReference type="GO" id="GO:0009279">
    <property type="term" value="C:cell outer membrane"/>
    <property type="evidence" value="ECO:0007669"/>
    <property type="project" value="UniProtKB-SubCell"/>
</dbReference>
<evidence type="ECO:0000256" key="5">
    <source>
        <dbReference type="ARBA" id="ARBA00022448"/>
    </source>
</evidence>
<evidence type="ECO:0000256" key="4">
    <source>
        <dbReference type="ARBA" id="ARBA00016202"/>
    </source>
</evidence>
<evidence type="ECO:0000313" key="14">
    <source>
        <dbReference type="EMBL" id="TDP11416.1"/>
    </source>
</evidence>
<accession>A0A4R6N8S1</accession>
<evidence type="ECO:0000313" key="15">
    <source>
        <dbReference type="Proteomes" id="UP000295357"/>
    </source>
</evidence>
<evidence type="ECO:0000256" key="1">
    <source>
        <dbReference type="ARBA" id="ARBA00004459"/>
    </source>
</evidence>
<dbReference type="SUPFAM" id="SSF89392">
    <property type="entry name" value="Prokaryotic lipoproteins and lipoprotein localization factors"/>
    <property type="match status" value="1"/>
</dbReference>
<gene>
    <name evidence="14" type="ORF">DFR39_103345</name>
</gene>
<keyword evidence="8" id="KW-0472">Membrane</keyword>
<evidence type="ECO:0000256" key="9">
    <source>
        <dbReference type="ARBA" id="ARBA00023139"/>
    </source>
</evidence>
<keyword evidence="12 14" id="KW-0449">Lipoprotein</keyword>
<keyword evidence="6 13" id="KW-0732">Signal</keyword>
<reference evidence="14 15" key="1">
    <citation type="submission" date="2019-03" db="EMBL/GenBank/DDBJ databases">
        <title>Genomic Encyclopedia of Type Strains, Phase IV (KMG-IV): sequencing the most valuable type-strain genomes for metagenomic binning, comparative biology and taxonomic classification.</title>
        <authorList>
            <person name="Goeker M."/>
        </authorList>
    </citation>
    <scope>NUCLEOTIDE SEQUENCE [LARGE SCALE GENOMIC DNA]</scope>
    <source>
        <strain evidence="14 15">DSM 25082</strain>
    </source>
</reference>
<feature type="chain" id="PRO_5020837198" description="Outer-membrane lipoprotein LolB" evidence="13">
    <location>
        <begin position="20"/>
        <end position="175"/>
    </location>
</feature>
<evidence type="ECO:0000256" key="2">
    <source>
        <dbReference type="ARBA" id="ARBA00009696"/>
    </source>
</evidence>
<keyword evidence="5" id="KW-0813">Transport</keyword>
<evidence type="ECO:0000256" key="6">
    <source>
        <dbReference type="ARBA" id="ARBA00022729"/>
    </source>
</evidence>
<comment type="similarity">
    <text evidence="2">Belongs to the LolB family.</text>
</comment>
<organism evidence="14 15">
    <name type="scientific">Roseateles asaccharophilus</name>
    <dbReference type="NCBI Taxonomy" id="582607"/>
    <lineage>
        <taxon>Bacteria</taxon>
        <taxon>Pseudomonadati</taxon>
        <taxon>Pseudomonadota</taxon>
        <taxon>Betaproteobacteria</taxon>
        <taxon>Burkholderiales</taxon>
        <taxon>Sphaerotilaceae</taxon>
        <taxon>Roseateles</taxon>
    </lineage>
</organism>
<keyword evidence="7" id="KW-0653">Protein transport</keyword>
<dbReference type="EMBL" id="SNXE01000003">
    <property type="protein sequence ID" value="TDP11416.1"/>
    <property type="molecule type" value="Genomic_DNA"/>
</dbReference>
<dbReference type="InterPro" id="IPR004565">
    <property type="entry name" value="OM_lipoprot_LolB"/>
</dbReference>
<evidence type="ECO:0000256" key="8">
    <source>
        <dbReference type="ARBA" id="ARBA00023136"/>
    </source>
</evidence>
<dbReference type="Gene3D" id="2.50.20.10">
    <property type="entry name" value="Lipoprotein localisation LolA/LolB/LppX"/>
    <property type="match status" value="1"/>
</dbReference>
<evidence type="ECO:0000256" key="11">
    <source>
        <dbReference type="ARBA" id="ARBA00023237"/>
    </source>
</evidence>
<evidence type="ECO:0000256" key="13">
    <source>
        <dbReference type="SAM" id="SignalP"/>
    </source>
</evidence>
<keyword evidence="15" id="KW-1185">Reference proteome</keyword>
<proteinExistence type="inferred from homology"/>
<dbReference type="Proteomes" id="UP000295357">
    <property type="component" value="Unassembled WGS sequence"/>
</dbReference>
<keyword evidence="9" id="KW-0564">Palmitate</keyword>